<evidence type="ECO:0000256" key="2">
    <source>
        <dbReference type="SAM" id="MobiDB-lite"/>
    </source>
</evidence>
<accession>A0A1F5NVK1</accession>
<dbReference type="Proteomes" id="UP000178892">
    <property type="component" value="Unassembled WGS sequence"/>
</dbReference>
<sequence length="85" mass="10093">MWVIYVIQNSGTKELYFGFTSNLKRRLEEHNSGKNISTKRNTGKWMIIYAEAYRDKSDAMNREKRLKHHGSGKHELLKRLPKSRL</sequence>
<dbReference type="InterPro" id="IPR035901">
    <property type="entry name" value="GIY-YIG_endonuc_sf"/>
</dbReference>
<feature type="domain" description="GIY-YIG" evidence="3">
    <location>
        <begin position="1"/>
        <end position="76"/>
    </location>
</feature>
<organism evidence="4 5">
    <name type="scientific">Candidatus Doudnabacteria bacterium RIFCSPHIGHO2_01_FULL_46_24</name>
    <dbReference type="NCBI Taxonomy" id="1817825"/>
    <lineage>
        <taxon>Bacteria</taxon>
        <taxon>Candidatus Doudnaibacteriota</taxon>
    </lineage>
</organism>
<dbReference type="EMBL" id="MFEL01000006">
    <property type="protein sequence ID" value="OGE81691.1"/>
    <property type="molecule type" value="Genomic_DNA"/>
</dbReference>
<reference evidence="4 5" key="1">
    <citation type="journal article" date="2016" name="Nat. Commun.">
        <title>Thousands of microbial genomes shed light on interconnected biogeochemical processes in an aquifer system.</title>
        <authorList>
            <person name="Anantharaman K."/>
            <person name="Brown C.T."/>
            <person name="Hug L.A."/>
            <person name="Sharon I."/>
            <person name="Castelle C.J."/>
            <person name="Probst A.J."/>
            <person name="Thomas B.C."/>
            <person name="Singh A."/>
            <person name="Wilkins M.J."/>
            <person name="Karaoz U."/>
            <person name="Brodie E.L."/>
            <person name="Williams K.H."/>
            <person name="Hubbard S.S."/>
            <person name="Banfield J.F."/>
        </authorList>
    </citation>
    <scope>NUCLEOTIDE SEQUENCE [LARGE SCALE GENOMIC DNA]</scope>
</reference>
<gene>
    <name evidence="4" type="ORF">A2720_02120</name>
</gene>
<dbReference type="InterPro" id="IPR000305">
    <property type="entry name" value="GIY-YIG_endonuc"/>
</dbReference>
<evidence type="ECO:0000256" key="1">
    <source>
        <dbReference type="ARBA" id="ARBA00007435"/>
    </source>
</evidence>
<dbReference type="CDD" id="cd10449">
    <property type="entry name" value="GIY-YIG_SLX1_like"/>
    <property type="match status" value="1"/>
</dbReference>
<comment type="similarity">
    <text evidence="1">Belongs to the UPF0213 family.</text>
</comment>
<dbReference type="SUPFAM" id="SSF82771">
    <property type="entry name" value="GIY-YIG endonuclease"/>
    <property type="match status" value="1"/>
</dbReference>
<name>A0A1F5NVK1_9BACT</name>
<evidence type="ECO:0000313" key="4">
    <source>
        <dbReference type="EMBL" id="OGE81691.1"/>
    </source>
</evidence>
<dbReference type="PANTHER" id="PTHR34477">
    <property type="entry name" value="UPF0213 PROTEIN YHBQ"/>
    <property type="match status" value="1"/>
</dbReference>
<dbReference type="AlphaFoldDB" id="A0A1F5NVK1"/>
<comment type="caution">
    <text evidence="4">The sequence shown here is derived from an EMBL/GenBank/DDBJ whole genome shotgun (WGS) entry which is preliminary data.</text>
</comment>
<dbReference type="PANTHER" id="PTHR34477:SF1">
    <property type="entry name" value="UPF0213 PROTEIN YHBQ"/>
    <property type="match status" value="1"/>
</dbReference>
<dbReference type="Pfam" id="PF01541">
    <property type="entry name" value="GIY-YIG"/>
    <property type="match status" value="1"/>
</dbReference>
<dbReference type="InterPro" id="IPR050190">
    <property type="entry name" value="UPF0213_domain"/>
</dbReference>
<dbReference type="Gene3D" id="3.40.1440.10">
    <property type="entry name" value="GIY-YIG endonuclease"/>
    <property type="match status" value="1"/>
</dbReference>
<evidence type="ECO:0000313" key="5">
    <source>
        <dbReference type="Proteomes" id="UP000178892"/>
    </source>
</evidence>
<feature type="region of interest" description="Disordered" evidence="2">
    <location>
        <begin position="60"/>
        <end position="85"/>
    </location>
</feature>
<proteinExistence type="inferred from homology"/>
<dbReference type="PROSITE" id="PS50164">
    <property type="entry name" value="GIY_YIG"/>
    <property type="match status" value="1"/>
</dbReference>
<protein>
    <recommendedName>
        <fullName evidence="3">GIY-YIG domain-containing protein</fullName>
    </recommendedName>
</protein>
<evidence type="ECO:0000259" key="3">
    <source>
        <dbReference type="PROSITE" id="PS50164"/>
    </source>
</evidence>